<evidence type="ECO:0000256" key="1">
    <source>
        <dbReference type="ARBA" id="ARBA00004567"/>
    </source>
</evidence>
<feature type="region of interest" description="Disordered" evidence="9">
    <location>
        <begin position="219"/>
        <end position="250"/>
    </location>
</feature>
<evidence type="ECO:0000256" key="3">
    <source>
        <dbReference type="ARBA" id="ARBA00022816"/>
    </source>
</evidence>
<feature type="coiled-coil region" evidence="8">
    <location>
        <begin position="354"/>
        <end position="381"/>
    </location>
</feature>
<name>A0ABR0ZNC3_HUSHU</name>
<sequence length="604" mass="60256">MSGFNFGAGAGGLSSTVTAGGGFGAFGAAAGASSNPAGTGGFTLGNMASVAPTIGAGTTTTTTSSLGLGGGLFGQAKPATGFSFGGAPTGTAATSTVTGLTLGAPATTAAATTGFSLGFSKPAASAGPFSLPTAGGGLSLGSTLTSAMPAGSTGFSLSLGSTPASSTALTGLSLGSSGLGSSLFASSGLGQGFGQGLGQSSLGLGLTLAAPAATTSQGLGGIDFTNSSEKKSDKSSGARPEDSKALKDENLPPVICQDVDNFQKFVKEQKQVQEEISRMSSKAMQKVQDDIKSLKQLLSVSASGLQRNSQAIDKLKIETAQELKNAEISLRTQKIPPGLQHENTAPSDYFRVLVAQFEVQLQLYRQQIEELENHLTAQASSSHITPQDLSLALQKLYQTFVALAAQLQSAHENVKILKHQYLDYRKVILEDSTDVFESKRAATKKYRAAPRVTTGPTPFSSIPNAAAMAMAATLTQQQQPATGAQPSLGASFGAPFGSGMGTGLQSSGLGSTSLGAFGSAPGFGSGAAGSSTFGFGSASKPSGSLSAGFGSSGTTSGFNFSTPGITASAGLTFGVSNPPAAGFGTGGQLLQLKKPPVGNKRGKR</sequence>
<evidence type="ECO:0000313" key="10">
    <source>
        <dbReference type="EMBL" id="KAK6486292.1"/>
    </source>
</evidence>
<proteinExistence type="predicted"/>
<evidence type="ECO:0000313" key="11">
    <source>
        <dbReference type="Proteomes" id="UP001369086"/>
    </source>
</evidence>
<keyword evidence="8" id="KW-0175">Coiled coil</keyword>
<gene>
    <name evidence="10" type="ORF">HHUSO_G9858</name>
</gene>
<evidence type="ECO:0000256" key="8">
    <source>
        <dbReference type="SAM" id="Coils"/>
    </source>
</evidence>
<evidence type="ECO:0000256" key="5">
    <source>
        <dbReference type="ARBA" id="ARBA00023010"/>
    </source>
</evidence>
<dbReference type="InterPro" id="IPR024882">
    <property type="entry name" value="NUP58/p45/49"/>
</dbReference>
<keyword evidence="11" id="KW-1185">Reference proteome</keyword>
<protein>
    <submittedName>
        <fullName evidence="10">Nucleoporin p58/p45-like isoform X1</fullName>
    </submittedName>
</protein>
<keyword evidence="3" id="KW-0509">mRNA transport</keyword>
<comment type="subcellular location">
    <subcellularLocation>
        <location evidence="1">Nucleus</location>
        <location evidence="1">Nuclear pore complex</location>
    </subcellularLocation>
</comment>
<dbReference type="PANTHER" id="PTHR13437">
    <property type="entry name" value="NUCLEOPORIN P58/P45 NUCLEOPORIN-LIKE PROTEIN 1"/>
    <property type="match status" value="1"/>
</dbReference>
<dbReference type="Gene3D" id="6.10.140.1350">
    <property type="match status" value="1"/>
</dbReference>
<accession>A0ABR0ZNC3</accession>
<keyword evidence="2" id="KW-0813">Transport</keyword>
<dbReference type="PANTHER" id="PTHR13437:SF2">
    <property type="entry name" value="NUCLEOPORIN P58_P45"/>
    <property type="match status" value="1"/>
</dbReference>
<reference evidence="10 11" key="1">
    <citation type="submission" date="2021-05" db="EMBL/GenBank/DDBJ databases">
        <authorList>
            <person name="Zahm M."/>
            <person name="Klopp C."/>
            <person name="Cabau C."/>
            <person name="Kuhl H."/>
            <person name="Suciu R."/>
            <person name="Ciorpac M."/>
            <person name="Holostenco D."/>
            <person name="Gessner J."/>
            <person name="Wuertz S."/>
            <person name="Hohne C."/>
            <person name="Stock M."/>
            <person name="Gislard M."/>
            <person name="Lluch J."/>
            <person name="Milhes M."/>
            <person name="Lampietro C."/>
            <person name="Lopez Roques C."/>
            <person name="Donnadieu C."/>
            <person name="Du K."/>
            <person name="Schartl M."/>
            <person name="Guiguen Y."/>
        </authorList>
    </citation>
    <scope>NUCLEOTIDE SEQUENCE [LARGE SCALE GENOMIC DNA]</scope>
    <source>
        <strain evidence="10">Hh-F2</strain>
        <tissue evidence="10">Blood</tissue>
    </source>
</reference>
<evidence type="ECO:0000256" key="2">
    <source>
        <dbReference type="ARBA" id="ARBA00022448"/>
    </source>
</evidence>
<organism evidence="10 11">
    <name type="scientific">Huso huso</name>
    <name type="common">Beluga</name>
    <name type="synonym">Acipenser huso</name>
    <dbReference type="NCBI Taxonomy" id="61971"/>
    <lineage>
        <taxon>Eukaryota</taxon>
        <taxon>Metazoa</taxon>
        <taxon>Chordata</taxon>
        <taxon>Craniata</taxon>
        <taxon>Vertebrata</taxon>
        <taxon>Euteleostomi</taxon>
        <taxon>Actinopterygii</taxon>
        <taxon>Chondrostei</taxon>
        <taxon>Acipenseriformes</taxon>
        <taxon>Acipenseridae</taxon>
        <taxon>Huso</taxon>
    </lineage>
</organism>
<dbReference type="Proteomes" id="UP001369086">
    <property type="component" value="Unassembled WGS sequence"/>
</dbReference>
<keyword evidence="7" id="KW-0539">Nucleus</keyword>
<evidence type="ECO:0000256" key="6">
    <source>
        <dbReference type="ARBA" id="ARBA00023132"/>
    </source>
</evidence>
<feature type="region of interest" description="Disordered" evidence="9">
    <location>
        <begin position="583"/>
        <end position="604"/>
    </location>
</feature>
<dbReference type="EMBL" id="JAHFZB010000008">
    <property type="protein sequence ID" value="KAK6486292.1"/>
    <property type="molecule type" value="Genomic_DNA"/>
</dbReference>
<evidence type="ECO:0000256" key="7">
    <source>
        <dbReference type="ARBA" id="ARBA00023242"/>
    </source>
</evidence>
<keyword evidence="4" id="KW-0653">Protein transport</keyword>
<keyword evidence="5" id="KW-0811">Translocation</keyword>
<dbReference type="Pfam" id="PF15967">
    <property type="entry name" value="Nucleoporin_FG2"/>
    <property type="match status" value="1"/>
</dbReference>
<evidence type="ECO:0000256" key="4">
    <source>
        <dbReference type="ARBA" id="ARBA00022927"/>
    </source>
</evidence>
<keyword evidence="6" id="KW-0906">Nuclear pore complex</keyword>
<feature type="compositionally biased region" description="Basic and acidic residues" evidence="9">
    <location>
        <begin position="228"/>
        <end position="250"/>
    </location>
</feature>
<comment type="caution">
    <text evidence="10">The sequence shown here is derived from an EMBL/GenBank/DDBJ whole genome shotgun (WGS) entry which is preliminary data.</text>
</comment>
<evidence type="ECO:0000256" key="9">
    <source>
        <dbReference type="SAM" id="MobiDB-lite"/>
    </source>
</evidence>